<sequence length="120" mass="13622">MEKLELLKRWREFSLIVAKAAKEILRDSLKAVYVVGSIAEGKATVYSDIDIAIVVNSIELKNIDVAIDIKLKAEELGLPINTPLDIKIITEDEFRKYLGKIYRKAIEIQIDGKQQLSEHL</sequence>
<dbReference type="EMBL" id="DRZI01000016">
    <property type="protein sequence ID" value="HHP81111.1"/>
    <property type="molecule type" value="Genomic_DNA"/>
</dbReference>
<dbReference type="InterPro" id="IPR043519">
    <property type="entry name" value="NT_sf"/>
</dbReference>
<dbReference type="CDD" id="cd05403">
    <property type="entry name" value="NT_KNTase_like"/>
    <property type="match status" value="1"/>
</dbReference>
<gene>
    <name evidence="3" type="ORF">ENL47_05775</name>
    <name evidence="2" type="ORF">ENM84_00445</name>
</gene>
<evidence type="ECO:0000313" key="3">
    <source>
        <dbReference type="EMBL" id="HHR96315.1"/>
    </source>
</evidence>
<dbReference type="PANTHER" id="PTHR37030:SF3">
    <property type="entry name" value="POLYMERASE NUCLEOTIDYL TRANSFERASE DOMAIN-CONTAINING PROTEIN"/>
    <property type="match status" value="1"/>
</dbReference>
<comment type="caution">
    <text evidence="2">The sequence shown here is derived from an EMBL/GenBank/DDBJ whole genome shotgun (WGS) entry which is preliminary data.</text>
</comment>
<keyword evidence="2" id="KW-0808">Transferase</keyword>
<protein>
    <submittedName>
        <fullName evidence="2">Nucleotidyltransferase domain-containing protein</fullName>
    </submittedName>
</protein>
<dbReference type="SUPFAM" id="SSF81301">
    <property type="entry name" value="Nucleotidyltransferase"/>
    <property type="match status" value="1"/>
</dbReference>
<name>A0A7C5TGV9_9CREN</name>
<proteinExistence type="predicted"/>
<dbReference type="GO" id="GO:0016779">
    <property type="term" value="F:nucleotidyltransferase activity"/>
    <property type="evidence" value="ECO:0007669"/>
    <property type="project" value="InterPro"/>
</dbReference>
<dbReference type="Gene3D" id="3.30.460.10">
    <property type="entry name" value="Beta Polymerase, domain 2"/>
    <property type="match status" value="1"/>
</dbReference>
<dbReference type="EMBL" id="DRUB01000109">
    <property type="protein sequence ID" value="HHR96315.1"/>
    <property type="molecule type" value="Genomic_DNA"/>
</dbReference>
<evidence type="ECO:0000313" key="2">
    <source>
        <dbReference type="EMBL" id="HHP81111.1"/>
    </source>
</evidence>
<evidence type="ECO:0000259" key="1">
    <source>
        <dbReference type="Pfam" id="PF01909"/>
    </source>
</evidence>
<dbReference type="Pfam" id="PF01909">
    <property type="entry name" value="NTP_transf_2"/>
    <property type="match status" value="1"/>
</dbReference>
<dbReference type="InterPro" id="IPR002934">
    <property type="entry name" value="Polymerase_NTP_transf_dom"/>
</dbReference>
<reference evidence="2" key="1">
    <citation type="journal article" date="2020" name="mSystems">
        <title>Genome- and Community-Level Interaction Insights into Carbon Utilization and Element Cycling Functions of Hydrothermarchaeota in Hydrothermal Sediment.</title>
        <authorList>
            <person name="Zhou Z."/>
            <person name="Liu Y."/>
            <person name="Xu W."/>
            <person name="Pan J."/>
            <person name="Luo Z.H."/>
            <person name="Li M."/>
        </authorList>
    </citation>
    <scope>NUCLEOTIDE SEQUENCE [LARGE SCALE GENOMIC DNA]</scope>
    <source>
        <strain evidence="3">SpSt-1</strain>
        <strain evidence="2">SpSt-1121</strain>
    </source>
</reference>
<dbReference type="AlphaFoldDB" id="A0A7C5TGV9"/>
<feature type="domain" description="Polymerase nucleotidyl transferase" evidence="1">
    <location>
        <begin position="21"/>
        <end position="80"/>
    </location>
</feature>
<dbReference type="PANTHER" id="PTHR37030">
    <property type="entry name" value="NUCLEOTIDYLTRANSFERASE"/>
    <property type="match status" value="1"/>
</dbReference>
<accession>A0A7C5TGV9</accession>
<organism evidence="2">
    <name type="scientific">Ignisphaera aggregans</name>
    <dbReference type="NCBI Taxonomy" id="334771"/>
    <lineage>
        <taxon>Archaea</taxon>
        <taxon>Thermoproteota</taxon>
        <taxon>Thermoprotei</taxon>
        <taxon>Desulfurococcales</taxon>
        <taxon>Desulfurococcaceae</taxon>
        <taxon>Ignisphaera</taxon>
    </lineage>
</organism>